<protein>
    <recommendedName>
        <fullName evidence="2">Replication factor A protein 3</fullName>
    </recommendedName>
</protein>
<proteinExistence type="predicted"/>
<dbReference type="EMBL" id="HBEM01003884">
    <property type="protein sequence ID" value="CAD8433695.1"/>
    <property type="molecule type" value="Transcribed_RNA"/>
</dbReference>
<sequence length="102" mass="11379">MVAKIVKFDAAEAVLEGPNSKQVRILNPNTDNYTNSRFIEVMGDIKDPNGEIPSIDEVKSVSYGNKFNLSLHDRMLRLVSGNYRAIFRASPSEVDDSAMETE</sequence>
<dbReference type="InterPro" id="IPR012340">
    <property type="entry name" value="NA-bd_OB-fold"/>
</dbReference>
<name>A0A7S0GS92_9EUKA</name>
<evidence type="ECO:0008006" key="2">
    <source>
        <dbReference type="Google" id="ProtNLM"/>
    </source>
</evidence>
<accession>A0A7S0GS92</accession>
<organism evidence="1">
    <name type="scientific">Amorphochlora amoebiformis</name>
    <dbReference type="NCBI Taxonomy" id="1561963"/>
    <lineage>
        <taxon>Eukaryota</taxon>
        <taxon>Sar</taxon>
        <taxon>Rhizaria</taxon>
        <taxon>Cercozoa</taxon>
        <taxon>Chlorarachniophyceae</taxon>
        <taxon>Amorphochlora</taxon>
    </lineage>
</organism>
<gene>
    <name evidence="1" type="ORF">LAMO00422_LOCUS2718</name>
</gene>
<reference evidence="1" key="1">
    <citation type="submission" date="2021-01" db="EMBL/GenBank/DDBJ databases">
        <authorList>
            <person name="Corre E."/>
            <person name="Pelletier E."/>
            <person name="Niang G."/>
            <person name="Scheremetjew M."/>
            <person name="Finn R."/>
            <person name="Kale V."/>
            <person name="Holt S."/>
            <person name="Cochrane G."/>
            <person name="Meng A."/>
            <person name="Brown T."/>
            <person name="Cohen L."/>
        </authorList>
    </citation>
    <scope>NUCLEOTIDE SEQUENCE</scope>
    <source>
        <strain evidence="1">CCMP2058</strain>
    </source>
</reference>
<evidence type="ECO:0000313" key="1">
    <source>
        <dbReference type="EMBL" id="CAD8433695.1"/>
    </source>
</evidence>
<dbReference type="Gene3D" id="2.40.50.140">
    <property type="entry name" value="Nucleic acid-binding proteins"/>
    <property type="match status" value="1"/>
</dbReference>
<dbReference type="AlphaFoldDB" id="A0A7S0GS92"/>